<feature type="region of interest" description="Disordered" evidence="2">
    <location>
        <begin position="462"/>
        <end position="547"/>
    </location>
</feature>
<dbReference type="InterPro" id="IPR011006">
    <property type="entry name" value="CheY-like_superfamily"/>
</dbReference>
<feature type="compositionally biased region" description="Pro residues" evidence="2">
    <location>
        <begin position="205"/>
        <end position="216"/>
    </location>
</feature>
<organism evidence="4 5">
    <name type="scientific">Archangium gephyra</name>
    <dbReference type="NCBI Taxonomy" id="48"/>
    <lineage>
        <taxon>Bacteria</taxon>
        <taxon>Pseudomonadati</taxon>
        <taxon>Myxococcota</taxon>
        <taxon>Myxococcia</taxon>
        <taxon>Myxococcales</taxon>
        <taxon>Cystobacterineae</taxon>
        <taxon>Archangiaceae</taxon>
        <taxon>Archangium</taxon>
    </lineage>
</organism>
<dbReference type="PANTHER" id="PTHR45615:SF80">
    <property type="entry name" value="GRIP DOMAIN-CONTAINING PROTEIN"/>
    <property type="match status" value="1"/>
</dbReference>
<evidence type="ECO:0000256" key="2">
    <source>
        <dbReference type="SAM" id="MobiDB-lite"/>
    </source>
</evidence>
<comment type="caution">
    <text evidence="1">Lacks conserved residue(s) required for the propagation of feature annotation.</text>
</comment>
<dbReference type="Proteomes" id="UP000249061">
    <property type="component" value="Unassembled WGS sequence"/>
</dbReference>
<feature type="compositionally biased region" description="Acidic residues" evidence="2">
    <location>
        <begin position="534"/>
        <end position="547"/>
    </location>
</feature>
<accession>A0A2W5TFW3</accession>
<comment type="caution">
    <text evidence="4">The sequence shown here is derived from an EMBL/GenBank/DDBJ whole genome shotgun (WGS) entry which is preliminary data.</text>
</comment>
<dbReference type="EMBL" id="QFQP01000018">
    <property type="protein sequence ID" value="PZR10265.1"/>
    <property type="molecule type" value="Genomic_DNA"/>
</dbReference>
<feature type="region of interest" description="Disordered" evidence="2">
    <location>
        <begin position="199"/>
        <end position="299"/>
    </location>
</feature>
<sequence>MSKSVLIVEKDLTLIKELREALQARGFDVDDTTDGKAAPETIRRQQPACVVLAVDLDAGQNGYIICKKLKSDDDLKAFPVVIIGDPKGFAQHQKLKTRADEYVGKPLSAETLVDTVGKLIGFPEVSAPPVDEGGFDPGSLLEDDGAEVSIEEPVEDGGNAEADLAMVDSMFDEQPAADVEEEISLSTGDEFDEAPPEKTVVGFMPPAPPAATPAPPRAVQTFSPPVSSPSTFDNTEARDLRSKVTELTGALDDARSRAEELENRVRELESEVESKGTELEAARASSGKSDNKEVFALRDAGTKKDKEILRLKNELNGKEQELLELQEKNNTLEQQLSESSGELAKKDAQVKTLQAKADALTGERKKVDQQLLTAKEEARSSSARLSSLQTDYDSMQQRIAELDGQLEGVRASQQEAETARQTAESELSEARGEIEALKSQLEERSKEADSVRNELEQAQMDLDSARTQLSSQASSFADEISGLRQRVADSEAETQRADERAQRAQARARGHQDQLERVKSSLQSAMDVLNETPSDSEDLDIDEIAEA</sequence>
<feature type="compositionally biased region" description="Basic and acidic residues" evidence="2">
    <location>
        <begin position="252"/>
        <end position="281"/>
    </location>
</feature>
<evidence type="ECO:0000313" key="5">
    <source>
        <dbReference type="Proteomes" id="UP000249061"/>
    </source>
</evidence>
<dbReference type="PROSITE" id="PS50110">
    <property type="entry name" value="RESPONSE_REGULATORY"/>
    <property type="match status" value="1"/>
</dbReference>
<feature type="compositionally biased region" description="Basic and acidic residues" evidence="2">
    <location>
        <begin position="235"/>
        <end position="244"/>
    </location>
</feature>
<dbReference type="AlphaFoldDB" id="A0A2W5TFW3"/>
<feature type="compositionally biased region" description="Basic and acidic residues" evidence="2">
    <location>
        <begin position="361"/>
        <end position="379"/>
    </location>
</feature>
<proteinExistence type="predicted"/>
<feature type="domain" description="Response regulatory" evidence="3">
    <location>
        <begin position="4"/>
        <end position="120"/>
    </location>
</feature>
<dbReference type="InterPro" id="IPR001789">
    <property type="entry name" value="Sig_transdc_resp-reg_receiver"/>
</dbReference>
<dbReference type="Gene3D" id="1.10.287.1490">
    <property type="match status" value="1"/>
</dbReference>
<dbReference type="Gene3D" id="3.40.50.2300">
    <property type="match status" value="1"/>
</dbReference>
<dbReference type="GO" id="GO:0000160">
    <property type="term" value="P:phosphorelay signal transduction system"/>
    <property type="evidence" value="ECO:0007669"/>
    <property type="project" value="InterPro"/>
</dbReference>
<reference evidence="4 5" key="1">
    <citation type="submission" date="2017-08" db="EMBL/GenBank/DDBJ databases">
        <title>Infants hospitalized years apart are colonized by the same room-sourced microbial strains.</title>
        <authorList>
            <person name="Brooks B."/>
            <person name="Olm M.R."/>
            <person name="Firek B.A."/>
            <person name="Baker R."/>
            <person name="Thomas B.C."/>
            <person name="Morowitz M.J."/>
            <person name="Banfield J.F."/>
        </authorList>
    </citation>
    <scope>NUCLEOTIDE SEQUENCE [LARGE SCALE GENOMIC DNA]</scope>
    <source>
        <strain evidence="4">S2_003_000_R2_14</strain>
    </source>
</reference>
<feature type="compositionally biased region" description="Basic and acidic residues" evidence="2">
    <location>
        <begin position="510"/>
        <end position="519"/>
    </location>
</feature>
<name>A0A2W5TFW3_9BACT</name>
<feature type="compositionally biased region" description="Polar residues" evidence="2">
    <location>
        <begin position="411"/>
        <end position="425"/>
    </location>
</feature>
<feature type="compositionally biased region" description="Polar residues" evidence="2">
    <location>
        <begin position="465"/>
        <end position="475"/>
    </location>
</feature>
<feature type="region of interest" description="Disordered" evidence="2">
    <location>
        <begin position="358"/>
        <end position="431"/>
    </location>
</feature>
<evidence type="ECO:0000313" key="4">
    <source>
        <dbReference type="EMBL" id="PZR10265.1"/>
    </source>
</evidence>
<dbReference type="Gene3D" id="1.10.287.620">
    <property type="entry name" value="Helix Hairpins"/>
    <property type="match status" value="1"/>
</dbReference>
<feature type="compositionally biased region" description="Basic and acidic residues" evidence="2">
    <location>
        <begin position="289"/>
        <end position="299"/>
    </location>
</feature>
<evidence type="ECO:0000259" key="3">
    <source>
        <dbReference type="PROSITE" id="PS50110"/>
    </source>
</evidence>
<dbReference type="SUPFAM" id="SSF57997">
    <property type="entry name" value="Tropomyosin"/>
    <property type="match status" value="1"/>
</dbReference>
<gene>
    <name evidence="4" type="ORF">DI536_20400</name>
</gene>
<dbReference type="SMART" id="SM00448">
    <property type="entry name" value="REC"/>
    <property type="match status" value="1"/>
</dbReference>
<dbReference type="PANTHER" id="PTHR45615">
    <property type="entry name" value="MYOSIN HEAVY CHAIN, NON-MUSCLE"/>
    <property type="match status" value="1"/>
</dbReference>
<dbReference type="SUPFAM" id="SSF52172">
    <property type="entry name" value="CheY-like"/>
    <property type="match status" value="1"/>
</dbReference>
<evidence type="ECO:0000256" key="1">
    <source>
        <dbReference type="PROSITE-ProRule" id="PRU00169"/>
    </source>
</evidence>
<dbReference type="Pfam" id="PF00072">
    <property type="entry name" value="Response_reg"/>
    <property type="match status" value="1"/>
</dbReference>
<protein>
    <recommendedName>
        <fullName evidence="3">Response regulatory domain-containing protein</fullName>
    </recommendedName>
</protein>
<feature type="compositionally biased region" description="Basic and acidic residues" evidence="2">
    <location>
        <begin position="486"/>
        <end position="502"/>
    </location>
</feature>